<dbReference type="EMBL" id="HBGA01001061">
    <property type="protein sequence ID" value="CAD8989373.1"/>
    <property type="molecule type" value="Transcribed_RNA"/>
</dbReference>
<comment type="similarity">
    <text evidence="1">Belongs to the NmrA-type oxidoreductase family.</text>
</comment>
<keyword evidence="2" id="KW-0521">NADP</keyword>
<organism evidence="5">
    <name type="scientific">Eutreptiella gymnastica</name>
    <dbReference type="NCBI Taxonomy" id="73025"/>
    <lineage>
        <taxon>Eukaryota</taxon>
        <taxon>Discoba</taxon>
        <taxon>Euglenozoa</taxon>
        <taxon>Euglenida</taxon>
        <taxon>Spirocuta</taxon>
        <taxon>Euglenophyceae</taxon>
        <taxon>Eutreptiales</taxon>
        <taxon>Eutreptiaceae</taxon>
        <taxon>Eutreptiella</taxon>
    </lineage>
</organism>
<evidence type="ECO:0000256" key="1">
    <source>
        <dbReference type="ARBA" id="ARBA00006328"/>
    </source>
</evidence>
<dbReference type="AlphaFoldDB" id="A0A7S1HRZ5"/>
<dbReference type="Pfam" id="PF05368">
    <property type="entry name" value="NmrA"/>
    <property type="match status" value="1"/>
</dbReference>
<dbReference type="SUPFAM" id="SSF51735">
    <property type="entry name" value="NAD(P)-binding Rossmann-fold domains"/>
    <property type="match status" value="1"/>
</dbReference>
<dbReference type="InterPro" id="IPR051164">
    <property type="entry name" value="NmrA-like_oxidored"/>
</dbReference>
<accession>A0A7S1HRZ5</accession>
<protein>
    <recommendedName>
        <fullName evidence="4">NmrA-like domain-containing protein</fullName>
    </recommendedName>
</protein>
<evidence type="ECO:0000256" key="3">
    <source>
        <dbReference type="SAM" id="MobiDB-lite"/>
    </source>
</evidence>
<feature type="domain" description="NmrA-like" evidence="4">
    <location>
        <begin position="2"/>
        <end position="221"/>
    </location>
</feature>
<dbReference type="InterPro" id="IPR008030">
    <property type="entry name" value="NmrA-like"/>
</dbReference>
<name>A0A7S1HRZ5_9EUGL</name>
<dbReference type="Gene3D" id="3.90.25.10">
    <property type="entry name" value="UDP-galactose 4-epimerase, domain 1"/>
    <property type="match status" value="1"/>
</dbReference>
<reference evidence="5" key="1">
    <citation type="submission" date="2021-01" db="EMBL/GenBank/DDBJ databases">
        <authorList>
            <person name="Corre E."/>
            <person name="Pelletier E."/>
            <person name="Niang G."/>
            <person name="Scheremetjew M."/>
            <person name="Finn R."/>
            <person name="Kale V."/>
            <person name="Holt S."/>
            <person name="Cochrane G."/>
            <person name="Meng A."/>
            <person name="Brown T."/>
            <person name="Cohen L."/>
        </authorList>
    </citation>
    <scope>NUCLEOTIDE SEQUENCE</scope>
    <source>
        <strain evidence="5">NIES-381</strain>
    </source>
</reference>
<sequence length="388" mass="41655">MGVEAVQFAFGDRTSADSALQSSGARKVFLLTDFFGAAKGKKDKEIFHGTVFIDACKVAGVEHVVFSSVADCDACPQNVQHFKSKLAIEDYIKSSGLSYSILRPVAFFENLDDPANWNPLKKGSVKCLWPATLKVKMVACVDIAKAAKEMLASPAEWQGKTLDCAACNASGHDLANSLSEVSGVKCSYKKAVPGLAMWLFMRDLYNMVAFFMGPGYSSSIEDFKKVVPDAMGPKDWFKAKGVWSNGEAFKPSGHIVVQPPDAEQNATEQHASDQVALIDKASDETAPVDEASDKEAPGDEVSDQPKPVDEVSDEVPAVAEISDHIPPVDADSDQVQPAEEMSDQAQPVDELLDKVQAVADVSDEVQAVDKVSDHVPPTDAVSNQVLGE</sequence>
<dbReference type="PANTHER" id="PTHR42748">
    <property type="entry name" value="NITROGEN METABOLITE REPRESSION PROTEIN NMRA FAMILY MEMBER"/>
    <property type="match status" value="1"/>
</dbReference>
<proteinExistence type="inferred from homology"/>
<evidence type="ECO:0000313" key="5">
    <source>
        <dbReference type="EMBL" id="CAD8989373.1"/>
    </source>
</evidence>
<dbReference type="Gene3D" id="3.40.50.720">
    <property type="entry name" value="NAD(P)-binding Rossmann-like Domain"/>
    <property type="match status" value="1"/>
</dbReference>
<gene>
    <name evidence="5" type="ORF">EGYM00392_LOCUS414</name>
</gene>
<dbReference type="PANTHER" id="PTHR42748:SF7">
    <property type="entry name" value="NMRA LIKE REDOX SENSOR 1-RELATED"/>
    <property type="match status" value="1"/>
</dbReference>
<feature type="region of interest" description="Disordered" evidence="3">
    <location>
        <begin position="251"/>
        <end position="347"/>
    </location>
</feature>
<dbReference type="InterPro" id="IPR036291">
    <property type="entry name" value="NAD(P)-bd_dom_sf"/>
</dbReference>
<evidence type="ECO:0000259" key="4">
    <source>
        <dbReference type="Pfam" id="PF05368"/>
    </source>
</evidence>
<evidence type="ECO:0000256" key="2">
    <source>
        <dbReference type="ARBA" id="ARBA00022857"/>
    </source>
</evidence>